<dbReference type="Pfam" id="PF18728">
    <property type="entry name" value="HEPN_AbiV"/>
    <property type="match status" value="1"/>
</dbReference>
<evidence type="ECO:0000313" key="2">
    <source>
        <dbReference type="Proteomes" id="UP001500503"/>
    </source>
</evidence>
<proteinExistence type="predicted"/>
<dbReference type="InterPro" id="IPR030987">
    <property type="entry name" value="AbiV"/>
</dbReference>
<dbReference type="Proteomes" id="UP001500503">
    <property type="component" value="Unassembled WGS sequence"/>
</dbReference>
<name>A0ABP8R9U5_9ACTN</name>
<dbReference type="EMBL" id="BAABHF010000088">
    <property type="protein sequence ID" value="GAA4522556.1"/>
    <property type="molecule type" value="Genomic_DNA"/>
</dbReference>
<gene>
    <name evidence="1" type="ORF">GCM10023191_101960</name>
</gene>
<dbReference type="NCBIfam" id="TIGR04498">
    <property type="entry name" value="AbiV_defense"/>
    <property type="match status" value="1"/>
</dbReference>
<organism evidence="1 2">
    <name type="scientific">Actinoallomurus oryzae</name>
    <dbReference type="NCBI Taxonomy" id="502180"/>
    <lineage>
        <taxon>Bacteria</taxon>
        <taxon>Bacillati</taxon>
        <taxon>Actinomycetota</taxon>
        <taxon>Actinomycetes</taxon>
        <taxon>Streptosporangiales</taxon>
        <taxon>Thermomonosporaceae</taxon>
        <taxon>Actinoallomurus</taxon>
    </lineage>
</organism>
<sequence length="227" mass="25297">MRPDEAREFWKALMDNASSLVSDARCLLSAGSYGRARSLTVLAQEELGKALWIYDVFQNAWSQGDQTPRTVNALAQYGMSHTRKYLQAVLFGEDLAEFWGDYSAMRDLGTDQEAWDQAARQQQQEAAAAADQANRAKQRGFYVDRADDGTVLSPTAIPAGTIAEDLQTAARVIEMLLINDHTRMKLQAVTPYDSTHPQQFRLLPISHPEEWAAASRPPIQEDHGTAQ</sequence>
<evidence type="ECO:0000313" key="1">
    <source>
        <dbReference type="EMBL" id="GAA4522556.1"/>
    </source>
</evidence>
<evidence type="ECO:0008006" key="3">
    <source>
        <dbReference type="Google" id="ProtNLM"/>
    </source>
</evidence>
<protein>
    <recommendedName>
        <fullName evidence="3">AbiV family abortive infection protein</fullName>
    </recommendedName>
</protein>
<reference evidence="2" key="1">
    <citation type="journal article" date="2019" name="Int. J. Syst. Evol. Microbiol.">
        <title>The Global Catalogue of Microorganisms (GCM) 10K type strain sequencing project: providing services to taxonomists for standard genome sequencing and annotation.</title>
        <authorList>
            <consortium name="The Broad Institute Genomics Platform"/>
            <consortium name="The Broad Institute Genome Sequencing Center for Infectious Disease"/>
            <person name="Wu L."/>
            <person name="Ma J."/>
        </authorList>
    </citation>
    <scope>NUCLEOTIDE SEQUENCE [LARGE SCALE GENOMIC DNA]</scope>
    <source>
        <strain evidence="2">JCM 17933</strain>
    </source>
</reference>
<comment type="caution">
    <text evidence="1">The sequence shown here is derived from an EMBL/GenBank/DDBJ whole genome shotgun (WGS) entry which is preliminary data.</text>
</comment>
<keyword evidence="2" id="KW-1185">Reference proteome</keyword>
<accession>A0ABP8R9U5</accession>